<dbReference type="RefSeq" id="WP_338450885.1">
    <property type="nucleotide sequence ID" value="NZ_CP137640.1"/>
</dbReference>
<feature type="transmembrane region" description="Helical" evidence="6">
    <location>
        <begin position="103"/>
        <end position="125"/>
    </location>
</feature>
<evidence type="ECO:0000256" key="3">
    <source>
        <dbReference type="ARBA" id="ARBA00022692"/>
    </source>
</evidence>
<evidence type="ECO:0000313" key="8">
    <source>
        <dbReference type="EMBL" id="WVX81977.1"/>
    </source>
</evidence>
<dbReference type="Proteomes" id="UP001357223">
    <property type="component" value="Chromosome"/>
</dbReference>
<keyword evidence="4 6" id="KW-1133">Transmembrane helix</keyword>
<dbReference type="InterPro" id="IPR036259">
    <property type="entry name" value="MFS_trans_sf"/>
</dbReference>
<accession>A0ABZ2CDY6</accession>
<evidence type="ECO:0000313" key="9">
    <source>
        <dbReference type="Proteomes" id="UP001357223"/>
    </source>
</evidence>
<feature type="transmembrane region" description="Helical" evidence="6">
    <location>
        <begin position="137"/>
        <end position="160"/>
    </location>
</feature>
<comment type="subcellular location">
    <subcellularLocation>
        <location evidence="1">Cell membrane</location>
        <topology evidence="1">Multi-pass membrane protein</topology>
    </subcellularLocation>
</comment>
<name>A0ABZ2CDY6_9BACI</name>
<feature type="transmembrane region" description="Helical" evidence="6">
    <location>
        <begin position="285"/>
        <end position="304"/>
    </location>
</feature>
<dbReference type="InterPro" id="IPR020846">
    <property type="entry name" value="MFS_dom"/>
</dbReference>
<feature type="transmembrane region" description="Helical" evidence="6">
    <location>
        <begin position="344"/>
        <end position="366"/>
    </location>
</feature>
<feature type="transmembrane region" description="Helical" evidence="6">
    <location>
        <begin position="310"/>
        <end position="332"/>
    </location>
</feature>
<sequence>MEKSNSNRNWLIVFVTCFVSLIFDGMDMQILSLSIPSLMEEFHISKAAAGLLGTWSLVGMAIGGISGGWLSDRYGRVRIAAVMMVVFSVGTTLLAFVQTYEQFLVIRTISAIGIGAEYTVITMLMAEYVPTKKRTTILGSLQAAYSVGFLIITLLAGLFLPSFGWRSLYLVNILPIFLAIFIAYKIPEPKGWKEKEPKAKTVKKNEWATLFKDPKTRNTFLLWTITSIFLQFGYFGVGVWLPTYLVSELGFNYTKMTGYLVGAYSAMILGKVITGWLADKYGRRAMFVFGGLSTAIALPVINYYNSPGNIIVLLTILGFLYGVPYAVIATYMNESFPTQIRGTAVGSSYNIGRFGAAIAPILIGIIAESYSIGFGFALLGISYALSGVLPALFIREKMYDPFENEKNALQEHSESTEKNQSLYS</sequence>
<organism evidence="8 9">
    <name type="scientific">Niallia oryzisoli</name>
    <dbReference type="NCBI Taxonomy" id="1737571"/>
    <lineage>
        <taxon>Bacteria</taxon>
        <taxon>Bacillati</taxon>
        <taxon>Bacillota</taxon>
        <taxon>Bacilli</taxon>
        <taxon>Bacillales</taxon>
        <taxon>Bacillaceae</taxon>
        <taxon>Niallia</taxon>
    </lineage>
</organism>
<gene>
    <name evidence="8" type="ORF">R4Z09_02860</name>
</gene>
<feature type="domain" description="Major facilitator superfamily (MFS) profile" evidence="7">
    <location>
        <begin position="13"/>
        <end position="398"/>
    </location>
</feature>
<keyword evidence="3 6" id="KW-0812">Transmembrane</keyword>
<feature type="transmembrane region" description="Helical" evidence="6">
    <location>
        <begin position="12"/>
        <end position="35"/>
    </location>
</feature>
<feature type="transmembrane region" description="Helical" evidence="6">
    <location>
        <begin position="220"/>
        <end position="241"/>
    </location>
</feature>
<dbReference type="InterPro" id="IPR005829">
    <property type="entry name" value="Sugar_transporter_CS"/>
</dbReference>
<dbReference type="PROSITE" id="PS00216">
    <property type="entry name" value="SUGAR_TRANSPORT_1"/>
    <property type="match status" value="1"/>
</dbReference>
<dbReference type="EMBL" id="CP137640">
    <property type="protein sequence ID" value="WVX81977.1"/>
    <property type="molecule type" value="Genomic_DNA"/>
</dbReference>
<feature type="transmembrane region" description="Helical" evidence="6">
    <location>
        <begin position="261"/>
        <end position="278"/>
    </location>
</feature>
<keyword evidence="5 6" id="KW-0472">Membrane</keyword>
<feature type="transmembrane region" description="Helical" evidence="6">
    <location>
        <begin position="47"/>
        <end position="70"/>
    </location>
</feature>
<dbReference type="Gene3D" id="1.20.1250.20">
    <property type="entry name" value="MFS general substrate transporter like domains"/>
    <property type="match status" value="1"/>
</dbReference>
<keyword evidence="2" id="KW-0813">Transport</keyword>
<dbReference type="Pfam" id="PF07690">
    <property type="entry name" value="MFS_1"/>
    <property type="match status" value="1"/>
</dbReference>
<dbReference type="PROSITE" id="PS50850">
    <property type="entry name" value="MFS"/>
    <property type="match status" value="1"/>
</dbReference>
<evidence type="ECO:0000256" key="5">
    <source>
        <dbReference type="ARBA" id="ARBA00023136"/>
    </source>
</evidence>
<dbReference type="SUPFAM" id="SSF103473">
    <property type="entry name" value="MFS general substrate transporter"/>
    <property type="match status" value="1"/>
</dbReference>
<evidence type="ECO:0000256" key="1">
    <source>
        <dbReference type="ARBA" id="ARBA00004651"/>
    </source>
</evidence>
<reference evidence="8 9" key="1">
    <citation type="submission" date="2023-10" db="EMBL/GenBank/DDBJ databases">
        <title>Niallia locisalis sp.nov. isolated from a salt pond sample.</title>
        <authorList>
            <person name="Li X.-J."/>
            <person name="Dong L."/>
        </authorList>
    </citation>
    <scope>NUCLEOTIDE SEQUENCE [LARGE SCALE GENOMIC DNA]</scope>
    <source>
        <strain evidence="8 9">DSM 29761</strain>
    </source>
</reference>
<dbReference type="PROSITE" id="PS00217">
    <property type="entry name" value="SUGAR_TRANSPORT_2"/>
    <property type="match status" value="1"/>
</dbReference>
<proteinExistence type="predicted"/>
<dbReference type="CDD" id="cd17371">
    <property type="entry name" value="MFS_MucK"/>
    <property type="match status" value="1"/>
</dbReference>
<dbReference type="InterPro" id="IPR011701">
    <property type="entry name" value="MFS"/>
</dbReference>
<keyword evidence="9" id="KW-1185">Reference proteome</keyword>
<evidence type="ECO:0000259" key="7">
    <source>
        <dbReference type="PROSITE" id="PS50850"/>
    </source>
</evidence>
<dbReference type="PANTHER" id="PTHR23508">
    <property type="entry name" value="CARBOXYLIC ACID TRANSPORTER PROTEIN HOMOLOG"/>
    <property type="match status" value="1"/>
</dbReference>
<evidence type="ECO:0000256" key="4">
    <source>
        <dbReference type="ARBA" id="ARBA00022989"/>
    </source>
</evidence>
<protein>
    <submittedName>
        <fullName evidence="8">MFS transporter</fullName>
    </submittedName>
</protein>
<feature type="transmembrane region" description="Helical" evidence="6">
    <location>
        <begin position="166"/>
        <end position="184"/>
    </location>
</feature>
<dbReference type="PANTHER" id="PTHR23508:SF10">
    <property type="entry name" value="CARBOXYLIC ACID TRANSPORTER PROTEIN HOMOLOG"/>
    <property type="match status" value="1"/>
</dbReference>
<feature type="transmembrane region" description="Helical" evidence="6">
    <location>
        <begin position="77"/>
        <end position="97"/>
    </location>
</feature>
<evidence type="ECO:0000256" key="6">
    <source>
        <dbReference type="SAM" id="Phobius"/>
    </source>
</evidence>
<evidence type="ECO:0000256" key="2">
    <source>
        <dbReference type="ARBA" id="ARBA00022448"/>
    </source>
</evidence>
<feature type="transmembrane region" description="Helical" evidence="6">
    <location>
        <begin position="372"/>
        <end position="394"/>
    </location>
</feature>